<evidence type="ECO:0000256" key="10">
    <source>
        <dbReference type="PIRSR" id="PIRSR601621-2"/>
    </source>
</evidence>
<keyword evidence="3 13" id="KW-0575">Peroxidase</keyword>
<organism evidence="15 16">
    <name type="scientific">Saccharata proteae CBS 121410</name>
    <dbReference type="NCBI Taxonomy" id="1314787"/>
    <lineage>
        <taxon>Eukaryota</taxon>
        <taxon>Fungi</taxon>
        <taxon>Dikarya</taxon>
        <taxon>Ascomycota</taxon>
        <taxon>Pezizomycotina</taxon>
        <taxon>Dothideomycetes</taxon>
        <taxon>Dothideomycetes incertae sedis</taxon>
        <taxon>Botryosphaeriales</taxon>
        <taxon>Saccharataceae</taxon>
        <taxon>Saccharata</taxon>
    </lineage>
</organism>
<feature type="active site" description="Proton acceptor" evidence="9">
    <location>
        <position position="88"/>
    </location>
</feature>
<dbReference type="GO" id="GO:0140825">
    <property type="term" value="F:lactoperoxidase activity"/>
    <property type="evidence" value="ECO:0007669"/>
    <property type="project" value="UniProtKB-EC"/>
</dbReference>
<keyword evidence="12" id="KW-1015">Disulfide bond</keyword>
<evidence type="ECO:0000256" key="4">
    <source>
        <dbReference type="ARBA" id="ARBA00022617"/>
    </source>
</evidence>
<comment type="cofactor">
    <cofactor evidence="10 13">
        <name>Ca(2+)</name>
        <dbReference type="ChEBI" id="CHEBI:29108"/>
    </cofactor>
    <text evidence="10 13">Binds 2 calcium ions per subunit.</text>
</comment>
<evidence type="ECO:0000256" key="9">
    <source>
        <dbReference type="PIRSR" id="PIRSR601621-1"/>
    </source>
</evidence>
<feature type="signal peptide" evidence="13">
    <location>
        <begin position="1"/>
        <end position="18"/>
    </location>
</feature>
<feature type="binding site" evidence="10">
    <location>
        <position position="220"/>
    </location>
    <ligand>
        <name>Ca(2+)</name>
        <dbReference type="ChEBI" id="CHEBI:29108"/>
        <label>2</label>
    </ligand>
</feature>
<dbReference type="SUPFAM" id="SSF48113">
    <property type="entry name" value="Heme-dependent peroxidases"/>
    <property type="match status" value="1"/>
</dbReference>
<dbReference type="Gene3D" id="1.10.420.10">
    <property type="entry name" value="Peroxidase, domain 2"/>
    <property type="match status" value="1"/>
</dbReference>
<feature type="binding site" evidence="10">
    <location>
        <position position="203"/>
    </location>
    <ligand>
        <name>Ca(2+)</name>
        <dbReference type="ChEBI" id="CHEBI:29108"/>
        <label>2</label>
    </ligand>
</feature>
<dbReference type="Proteomes" id="UP000799776">
    <property type="component" value="Unassembled WGS sequence"/>
</dbReference>
<feature type="binding site" evidence="10">
    <location>
        <position position="99"/>
    </location>
    <ligand>
        <name>Ca(2+)</name>
        <dbReference type="ChEBI" id="CHEBI:29108"/>
        <label>1</label>
    </ligand>
</feature>
<feature type="binding site" description="axial binding residue" evidence="10">
    <location>
        <position position="202"/>
    </location>
    <ligand>
        <name>heme b</name>
        <dbReference type="ChEBI" id="CHEBI:60344"/>
    </ligand>
    <ligandPart>
        <name>Fe</name>
        <dbReference type="ChEBI" id="CHEBI:18248"/>
    </ligandPart>
</feature>
<evidence type="ECO:0000256" key="2">
    <source>
        <dbReference type="ARBA" id="ARBA00006089"/>
    </source>
</evidence>
<feature type="domain" description="Plant heme peroxidase family profile" evidence="14">
    <location>
        <begin position="79"/>
        <end position="203"/>
    </location>
</feature>
<evidence type="ECO:0000256" key="11">
    <source>
        <dbReference type="PIRSR" id="PIRSR601621-3"/>
    </source>
</evidence>
<evidence type="ECO:0000256" key="3">
    <source>
        <dbReference type="ARBA" id="ARBA00022559"/>
    </source>
</evidence>
<dbReference type="EMBL" id="ML978737">
    <property type="protein sequence ID" value="KAF2084803.1"/>
    <property type="molecule type" value="Genomic_DNA"/>
</dbReference>
<dbReference type="PROSITE" id="PS00436">
    <property type="entry name" value="PEROXIDASE_2"/>
    <property type="match status" value="1"/>
</dbReference>
<dbReference type="OrthoDB" id="2113341at2759"/>
<keyword evidence="4 10" id="KW-0349">Heme</keyword>
<evidence type="ECO:0000313" key="15">
    <source>
        <dbReference type="EMBL" id="KAF2084803.1"/>
    </source>
</evidence>
<dbReference type="InterPro" id="IPR002016">
    <property type="entry name" value="Haem_peroxidase"/>
</dbReference>
<dbReference type="PRINTS" id="PR00462">
    <property type="entry name" value="LIGNINASE"/>
</dbReference>
<evidence type="ECO:0000256" key="7">
    <source>
        <dbReference type="ARBA" id="ARBA00023004"/>
    </source>
</evidence>
<evidence type="ECO:0000256" key="5">
    <source>
        <dbReference type="ARBA" id="ARBA00022723"/>
    </source>
</evidence>
<keyword evidence="8" id="KW-0325">Glycoprotein</keyword>
<dbReference type="PANTHER" id="PTHR31517:SF48">
    <property type="entry name" value="PEROXIDASE 16-RELATED"/>
    <property type="match status" value="1"/>
</dbReference>
<feature type="binding site" evidence="10">
    <location>
        <position position="97"/>
    </location>
    <ligand>
        <name>Ca(2+)</name>
        <dbReference type="ChEBI" id="CHEBI:29108"/>
        <label>1</label>
    </ligand>
</feature>
<feature type="binding site" evidence="10">
    <location>
        <position position="95"/>
    </location>
    <ligand>
        <name>Ca(2+)</name>
        <dbReference type="ChEBI" id="CHEBI:29108"/>
        <label>1</label>
    </ligand>
</feature>
<dbReference type="AlphaFoldDB" id="A0A9P4HRV9"/>
<comment type="similarity">
    <text evidence="2 13">Belongs to the peroxidase family. Ligninase subfamily.</text>
</comment>
<keyword evidence="16" id="KW-1185">Reference proteome</keyword>
<dbReference type="InterPro" id="IPR001621">
    <property type="entry name" value="Ligninase"/>
</dbReference>
<feature type="disulfide bond" evidence="12">
    <location>
        <begin position="75"/>
        <end position="147"/>
    </location>
</feature>
<comment type="cofactor">
    <cofactor evidence="10">
        <name>heme b</name>
        <dbReference type="ChEBI" id="CHEBI:60344"/>
    </cofactor>
    <text evidence="10">Binds 1 heme b (iron(II)-protoporphyrin IX) group per subunit.</text>
</comment>
<comment type="catalytic activity">
    <reaction evidence="1">
        <text>2 a phenolic donor + H2O2 = 2 a phenolic radical donor + 2 H2O</text>
        <dbReference type="Rhea" id="RHEA:56136"/>
        <dbReference type="ChEBI" id="CHEBI:15377"/>
        <dbReference type="ChEBI" id="CHEBI:16240"/>
        <dbReference type="ChEBI" id="CHEBI:139520"/>
        <dbReference type="ChEBI" id="CHEBI:139521"/>
        <dbReference type="EC" id="1.11.1.7"/>
    </reaction>
</comment>
<evidence type="ECO:0000256" key="13">
    <source>
        <dbReference type="RuleBase" id="RU363051"/>
    </source>
</evidence>
<dbReference type="GO" id="GO:0006979">
    <property type="term" value="P:response to oxidative stress"/>
    <property type="evidence" value="ECO:0007669"/>
    <property type="project" value="InterPro"/>
</dbReference>
<evidence type="ECO:0000256" key="1">
    <source>
        <dbReference type="ARBA" id="ARBA00000189"/>
    </source>
</evidence>
<accession>A0A9P4HRV9</accession>
<keyword evidence="13" id="KW-0732">Signal</keyword>
<feature type="chain" id="PRO_5040536027" description="Peroxidase" evidence="13">
    <location>
        <begin position="19"/>
        <end position="318"/>
    </location>
</feature>
<dbReference type="Pfam" id="PF11895">
    <property type="entry name" value="Peroxidase_ext"/>
    <property type="match status" value="1"/>
</dbReference>
<comment type="caution">
    <text evidence="15">The sequence shown here is derived from an EMBL/GenBank/DDBJ whole genome shotgun (WGS) entry which is preliminary data.</text>
</comment>
<feature type="disulfide bond" evidence="12">
    <location>
        <begin position="53"/>
        <end position="292"/>
    </location>
</feature>
<keyword evidence="7 10" id="KW-0408">Iron</keyword>
<evidence type="ECO:0000259" key="14">
    <source>
        <dbReference type="PROSITE" id="PS50873"/>
    </source>
</evidence>
<dbReference type="InterPro" id="IPR019794">
    <property type="entry name" value="Peroxidases_AS"/>
</dbReference>
<evidence type="ECO:0000313" key="16">
    <source>
        <dbReference type="Proteomes" id="UP000799776"/>
    </source>
</evidence>
<dbReference type="PRINTS" id="PR00458">
    <property type="entry name" value="PEROXIDASE"/>
</dbReference>
<feature type="binding site" evidence="10">
    <location>
        <position position="222"/>
    </location>
    <ligand>
        <name>Ca(2+)</name>
        <dbReference type="ChEBI" id="CHEBI:29108"/>
        <label>2</label>
    </ligand>
</feature>
<feature type="binding site" evidence="10">
    <location>
        <position position="227"/>
    </location>
    <ligand>
        <name>Ca(2+)</name>
        <dbReference type="ChEBI" id="CHEBI:29108"/>
        <label>2</label>
    </ligand>
</feature>
<dbReference type="GO" id="GO:0046872">
    <property type="term" value="F:metal ion binding"/>
    <property type="evidence" value="ECO:0007669"/>
    <property type="project" value="UniProtKB-UniRule"/>
</dbReference>
<keyword evidence="6 13" id="KW-0560">Oxidoreductase</keyword>
<dbReference type="PANTHER" id="PTHR31517">
    <property type="match status" value="1"/>
</dbReference>
<evidence type="ECO:0000256" key="12">
    <source>
        <dbReference type="PIRSR" id="PIRSR601621-4"/>
    </source>
</evidence>
<keyword evidence="10 13" id="KW-0106">Calcium</keyword>
<dbReference type="GO" id="GO:0020037">
    <property type="term" value="F:heme binding"/>
    <property type="evidence" value="ECO:0007669"/>
    <property type="project" value="UniProtKB-UniRule"/>
</dbReference>
<dbReference type="Pfam" id="PF00141">
    <property type="entry name" value="peroxidase"/>
    <property type="match status" value="1"/>
</dbReference>
<dbReference type="PROSITE" id="PS50873">
    <property type="entry name" value="PEROXIDASE_4"/>
    <property type="match status" value="1"/>
</dbReference>
<dbReference type="Gene3D" id="1.10.520.10">
    <property type="match status" value="1"/>
</dbReference>
<evidence type="ECO:0000256" key="8">
    <source>
        <dbReference type="ARBA" id="ARBA00023180"/>
    </source>
</evidence>
<proteinExistence type="inferred from homology"/>
<reference evidence="15" key="1">
    <citation type="journal article" date="2020" name="Stud. Mycol.">
        <title>101 Dothideomycetes genomes: a test case for predicting lifestyles and emergence of pathogens.</title>
        <authorList>
            <person name="Haridas S."/>
            <person name="Albert R."/>
            <person name="Binder M."/>
            <person name="Bloem J."/>
            <person name="Labutti K."/>
            <person name="Salamov A."/>
            <person name="Andreopoulos B."/>
            <person name="Baker S."/>
            <person name="Barry K."/>
            <person name="Bills G."/>
            <person name="Bluhm B."/>
            <person name="Cannon C."/>
            <person name="Castanera R."/>
            <person name="Culley D."/>
            <person name="Daum C."/>
            <person name="Ezra D."/>
            <person name="Gonzalez J."/>
            <person name="Henrissat B."/>
            <person name="Kuo A."/>
            <person name="Liang C."/>
            <person name="Lipzen A."/>
            <person name="Lutzoni F."/>
            <person name="Magnuson J."/>
            <person name="Mondo S."/>
            <person name="Nolan M."/>
            <person name="Ohm R."/>
            <person name="Pangilinan J."/>
            <person name="Park H.-J."/>
            <person name="Ramirez L."/>
            <person name="Alfaro M."/>
            <person name="Sun H."/>
            <person name="Tritt A."/>
            <person name="Yoshinaga Y."/>
            <person name="Zwiers L.-H."/>
            <person name="Turgeon B."/>
            <person name="Goodwin S."/>
            <person name="Spatafora J."/>
            <person name="Crous P."/>
            <person name="Grigoriev I."/>
        </authorList>
    </citation>
    <scope>NUCLEOTIDE SEQUENCE</scope>
    <source>
        <strain evidence="15">CBS 121410</strain>
    </source>
</reference>
<name>A0A9P4HRV9_9PEZI</name>
<dbReference type="EC" id="1.11.1.-" evidence="13"/>
<protein>
    <recommendedName>
        <fullName evidence="13">Peroxidase</fullName>
        <ecNumber evidence="13">1.11.1.-</ecNumber>
    </recommendedName>
</protein>
<feature type="binding site" evidence="10">
    <location>
        <position position="89"/>
    </location>
    <ligand>
        <name>Ca(2+)</name>
        <dbReference type="ChEBI" id="CHEBI:29108"/>
        <label>1</label>
    </ligand>
</feature>
<evidence type="ECO:0000256" key="6">
    <source>
        <dbReference type="ARBA" id="ARBA00023002"/>
    </source>
</evidence>
<dbReference type="InterPro" id="IPR000823">
    <property type="entry name" value="Peroxidase_pln"/>
</dbReference>
<dbReference type="InterPro" id="IPR010255">
    <property type="entry name" value="Haem_peroxidase_sf"/>
</dbReference>
<keyword evidence="5 10" id="KW-0479">Metal-binding</keyword>
<dbReference type="InterPro" id="IPR024589">
    <property type="entry name" value="Ligninase_C"/>
</dbReference>
<feature type="site" description="Transition state stabilizer" evidence="11">
    <location>
        <position position="84"/>
    </location>
</feature>
<sequence length="318" mass="33543">MYTTQTLFLLGVAASAQAFSFPDASSLKRDISLPDVSALKRGVIDYFNPRAACPSVWNDVVSTLRDDFLSSDGQCTDDARAVIRLAFHDCFSGEGCDGSIILAKEYERPENTPLADIAEKIGAWVTQFNVGTADMIQFAAAQAIATCPLGPRVAAYVGRTDSSTAAPEGELPSPFASADTLISQFAAKGFSATDLAALVGAHSTAKQFVTMPETAGEPLDSTPGTWDTEFYSETIAGTAPNSLDSDVNLARDLRTGPQFASFISQGLWAPAFVSAMNKLSTRGNDVSALVDCSSVISAGTSKRDIKAAPIGQKRGTFH</sequence>
<gene>
    <name evidence="15" type="ORF">K490DRAFT_59276</name>
</gene>